<keyword evidence="2" id="KW-1133">Transmembrane helix</keyword>
<feature type="region of interest" description="Disordered" evidence="1">
    <location>
        <begin position="153"/>
        <end position="172"/>
    </location>
</feature>
<gene>
    <name evidence="4" type="ORF">IW254_000472</name>
</gene>
<proteinExistence type="predicted"/>
<feature type="transmembrane region" description="Helical" evidence="2">
    <location>
        <begin position="234"/>
        <end position="253"/>
    </location>
</feature>
<feature type="signal peptide" evidence="3">
    <location>
        <begin position="1"/>
        <end position="25"/>
    </location>
</feature>
<comment type="caution">
    <text evidence="4">The sequence shown here is derived from an EMBL/GenBank/DDBJ whole genome shotgun (WGS) entry which is preliminary data.</text>
</comment>
<dbReference type="RefSeq" id="WP_196824048.1">
    <property type="nucleotide sequence ID" value="NZ_CP046980.1"/>
</dbReference>
<accession>A0A931E2W1</accession>
<evidence type="ECO:0008006" key="6">
    <source>
        <dbReference type="Google" id="ProtNLM"/>
    </source>
</evidence>
<keyword evidence="2" id="KW-0812">Transmembrane</keyword>
<dbReference type="EMBL" id="JADOUE010000001">
    <property type="protein sequence ID" value="MBG6121503.1"/>
    <property type="molecule type" value="Genomic_DNA"/>
</dbReference>
<sequence length="264" mass="28177">MRKYRISAVTAVALSTSLVVAPAYAQRDVVDPISDPVEAEDPRETSPTDTVAATATVHAQGDLCFAEVKPENFKLAFKSRLVKEGFDNTKAEKYASDSKYPVDPDPAITSAARSVIVAFAKKESVQTGHWENQKADIQKQYKDYKEQLTFSKGAGANQDAEAARPGTPEQADEQNAKLHILKFAVDLHDQVDADMKKCVNSAAQGTPSTGTPESPSTGTPSQGETSSLPKSAQIALGVIAALVALLGIGALLLPQIKHMLPFNI</sequence>
<name>A0A931E2W1_9CORY</name>
<evidence type="ECO:0000256" key="2">
    <source>
        <dbReference type="SAM" id="Phobius"/>
    </source>
</evidence>
<evidence type="ECO:0000256" key="3">
    <source>
        <dbReference type="SAM" id="SignalP"/>
    </source>
</evidence>
<keyword evidence="5" id="KW-1185">Reference proteome</keyword>
<keyword evidence="3" id="KW-0732">Signal</keyword>
<reference evidence="4" key="1">
    <citation type="submission" date="2020-11" db="EMBL/GenBank/DDBJ databases">
        <title>Sequencing the genomes of 1000 actinobacteria strains.</title>
        <authorList>
            <person name="Klenk H.-P."/>
        </authorList>
    </citation>
    <scope>NUCLEOTIDE SEQUENCE</scope>
    <source>
        <strain evidence="4">DSM 45632</strain>
    </source>
</reference>
<evidence type="ECO:0000313" key="4">
    <source>
        <dbReference type="EMBL" id="MBG6121503.1"/>
    </source>
</evidence>
<evidence type="ECO:0000256" key="1">
    <source>
        <dbReference type="SAM" id="MobiDB-lite"/>
    </source>
</evidence>
<dbReference type="AlphaFoldDB" id="A0A931E2W1"/>
<evidence type="ECO:0000313" key="5">
    <source>
        <dbReference type="Proteomes" id="UP000658613"/>
    </source>
</evidence>
<keyword evidence="2" id="KW-0472">Membrane</keyword>
<feature type="compositionally biased region" description="Low complexity" evidence="1">
    <location>
        <begin position="204"/>
        <end position="223"/>
    </location>
</feature>
<protein>
    <recommendedName>
        <fullName evidence="6">Secreted protein</fullName>
    </recommendedName>
</protein>
<organism evidence="4 5">
    <name type="scientific">Corynebacterium aquatimens</name>
    <dbReference type="NCBI Taxonomy" id="1190508"/>
    <lineage>
        <taxon>Bacteria</taxon>
        <taxon>Bacillati</taxon>
        <taxon>Actinomycetota</taxon>
        <taxon>Actinomycetes</taxon>
        <taxon>Mycobacteriales</taxon>
        <taxon>Corynebacteriaceae</taxon>
        <taxon>Corynebacterium</taxon>
    </lineage>
</organism>
<dbReference type="Proteomes" id="UP000658613">
    <property type="component" value="Unassembled WGS sequence"/>
</dbReference>
<feature type="region of interest" description="Disordered" evidence="1">
    <location>
        <begin position="201"/>
        <end position="227"/>
    </location>
</feature>
<feature type="chain" id="PRO_5037418263" description="Secreted protein" evidence="3">
    <location>
        <begin position="26"/>
        <end position="264"/>
    </location>
</feature>